<evidence type="ECO:0000256" key="6">
    <source>
        <dbReference type="ARBA" id="ARBA00023136"/>
    </source>
</evidence>
<dbReference type="Proteomes" id="UP000281647">
    <property type="component" value="Unassembled WGS sequence"/>
</dbReference>
<feature type="transmembrane region" description="Helical" evidence="7">
    <location>
        <begin position="222"/>
        <end position="244"/>
    </location>
</feature>
<feature type="transmembrane region" description="Helical" evidence="7">
    <location>
        <begin position="142"/>
        <end position="166"/>
    </location>
</feature>
<keyword evidence="7" id="KW-0813">Transport</keyword>
<proteinExistence type="inferred from homology"/>
<dbReference type="GO" id="GO:0022857">
    <property type="term" value="F:transmembrane transporter activity"/>
    <property type="evidence" value="ECO:0007669"/>
    <property type="project" value="UniProtKB-UniRule"/>
</dbReference>
<comment type="caution">
    <text evidence="9">The sequence shown here is derived from an EMBL/GenBank/DDBJ whole genome shotgun (WGS) entry which is preliminary data.</text>
</comment>
<name>A0A432UZ12_9HYPH</name>
<dbReference type="NCBIfam" id="TIGR00786">
    <property type="entry name" value="dctM"/>
    <property type="match status" value="1"/>
</dbReference>
<evidence type="ECO:0000313" key="9">
    <source>
        <dbReference type="EMBL" id="RUM95150.1"/>
    </source>
</evidence>
<feature type="transmembrane region" description="Helical" evidence="7">
    <location>
        <begin position="322"/>
        <end position="352"/>
    </location>
</feature>
<feature type="transmembrane region" description="Helical" evidence="7">
    <location>
        <begin position="58"/>
        <end position="77"/>
    </location>
</feature>
<comment type="subunit">
    <text evidence="7">The complex comprises the extracytoplasmic solute receptor protein and the two transmembrane proteins.</text>
</comment>
<dbReference type="PANTHER" id="PTHR33362:SF5">
    <property type="entry name" value="C4-DICARBOXYLATE TRAP TRANSPORTER LARGE PERMEASE PROTEIN DCTM"/>
    <property type="match status" value="1"/>
</dbReference>
<evidence type="ECO:0000256" key="3">
    <source>
        <dbReference type="ARBA" id="ARBA00022519"/>
    </source>
</evidence>
<keyword evidence="6 7" id="KW-0472">Membrane</keyword>
<evidence type="ECO:0000259" key="8">
    <source>
        <dbReference type="Pfam" id="PF06808"/>
    </source>
</evidence>
<feature type="transmembrane region" description="Helical" evidence="7">
    <location>
        <begin position="364"/>
        <end position="389"/>
    </location>
</feature>
<evidence type="ECO:0000256" key="5">
    <source>
        <dbReference type="ARBA" id="ARBA00022989"/>
    </source>
</evidence>
<dbReference type="OrthoDB" id="8043430at2"/>
<comment type="function">
    <text evidence="7">Part of the tripartite ATP-independent periplasmic (TRAP) transport system.</text>
</comment>
<dbReference type="RefSeq" id="WP_128628864.1">
    <property type="nucleotide sequence ID" value="NZ_RKST01000069.1"/>
</dbReference>
<dbReference type="EMBL" id="RKST01000069">
    <property type="protein sequence ID" value="RUM95150.1"/>
    <property type="molecule type" value="Genomic_DNA"/>
</dbReference>
<dbReference type="Pfam" id="PF06808">
    <property type="entry name" value="DctM"/>
    <property type="match status" value="1"/>
</dbReference>
<evidence type="ECO:0000256" key="7">
    <source>
        <dbReference type="RuleBase" id="RU369079"/>
    </source>
</evidence>
<comment type="similarity">
    <text evidence="7">Belongs to the TRAP transporter large permease family.</text>
</comment>
<dbReference type="AlphaFoldDB" id="A0A432UZ12"/>
<dbReference type="PIRSF" id="PIRSF006066">
    <property type="entry name" value="HI0050"/>
    <property type="match status" value="1"/>
</dbReference>
<feature type="transmembrane region" description="Helical" evidence="7">
    <location>
        <begin position="178"/>
        <end position="202"/>
    </location>
</feature>
<organism evidence="9 10">
    <name type="scientific">Borborobacter arsenicus</name>
    <dbReference type="NCBI Taxonomy" id="1851146"/>
    <lineage>
        <taxon>Bacteria</taxon>
        <taxon>Pseudomonadati</taxon>
        <taxon>Pseudomonadota</taxon>
        <taxon>Alphaproteobacteria</taxon>
        <taxon>Hyphomicrobiales</taxon>
        <taxon>Phyllobacteriaceae</taxon>
        <taxon>Borborobacter</taxon>
    </lineage>
</organism>
<feature type="domain" description="TRAP C4-dicarboxylate transport system permease DctM subunit" evidence="8">
    <location>
        <begin position="13"/>
        <end position="426"/>
    </location>
</feature>
<gene>
    <name evidence="9" type="ORF">EET67_24915</name>
</gene>
<dbReference type="GO" id="GO:0005886">
    <property type="term" value="C:plasma membrane"/>
    <property type="evidence" value="ECO:0007669"/>
    <property type="project" value="UniProtKB-SubCell"/>
</dbReference>
<comment type="subcellular location">
    <subcellularLocation>
        <location evidence="1 7">Cell inner membrane</location>
        <topology evidence="1 7">Multi-pass membrane protein</topology>
    </subcellularLocation>
</comment>
<keyword evidence="5 7" id="KW-1133">Transmembrane helix</keyword>
<dbReference type="InterPro" id="IPR004681">
    <property type="entry name" value="TRAP_DctM"/>
</dbReference>
<keyword evidence="2" id="KW-1003">Cell membrane</keyword>
<feature type="transmembrane region" description="Helical" evidence="7">
    <location>
        <begin position="409"/>
        <end position="430"/>
    </location>
</feature>
<dbReference type="PANTHER" id="PTHR33362">
    <property type="entry name" value="SIALIC ACID TRAP TRANSPORTER PERMEASE PROTEIN SIAT-RELATED"/>
    <property type="match status" value="1"/>
</dbReference>
<feature type="transmembrane region" description="Helical" evidence="7">
    <location>
        <begin position="97"/>
        <end position="130"/>
    </location>
</feature>
<keyword evidence="4 7" id="KW-0812">Transmembrane</keyword>
<sequence length="437" mass="46171">MFADPITIIAIVICLFIVLLVIGAPIFAALGVASFLGMYMQGGMSALLATPSILHRGLASYSLIAIPLFILMGEVVARTDIGSRIYTLFNVWLNRLPGNLAAASIGSCALFGAMSGVSVAGAATIGRFAIPEMLKRGYDPALAGGSVAAAGALALLIPPSIGFILYGEIADLSIGKLFIAALIPALLVIVLMMIYVCGLTFLKPHLAPTASASYGWAEKLDALLRVWPALVLMVAVIGTIYLGMATPTEAAGIGAVAALGISAAQRQLSWATLKDILRSSALTSSMILLILVSALLFGYLITRLMIPQMLAEWIGSQGFSTWVLFLFILGFLLVIGMCLDIVSVILITTPILLPIVIQMGFDPIWFGVILVIACEMAVITPPVGLNLYVIKGVVPELTLKSIMWGAQPFVLVEILAIIILTIFPALVTWLPSIAMSR</sequence>
<evidence type="ECO:0000256" key="1">
    <source>
        <dbReference type="ARBA" id="ARBA00004429"/>
    </source>
</evidence>
<keyword evidence="3 7" id="KW-0997">Cell inner membrane</keyword>
<feature type="transmembrane region" description="Helical" evidence="7">
    <location>
        <begin position="6"/>
        <end position="37"/>
    </location>
</feature>
<dbReference type="InterPro" id="IPR010656">
    <property type="entry name" value="DctM"/>
</dbReference>
<protein>
    <recommendedName>
        <fullName evidence="7">TRAP transporter large permease protein</fullName>
    </recommendedName>
</protein>
<evidence type="ECO:0000313" key="10">
    <source>
        <dbReference type="Proteomes" id="UP000281647"/>
    </source>
</evidence>
<accession>A0A432UZ12</accession>
<comment type="caution">
    <text evidence="7">Lacks conserved residue(s) required for the propagation of feature annotation.</text>
</comment>
<evidence type="ECO:0000256" key="2">
    <source>
        <dbReference type="ARBA" id="ARBA00022475"/>
    </source>
</evidence>
<keyword evidence="10" id="KW-1185">Reference proteome</keyword>
<reference evidence="9 10" key="1">
    <citation type="submission" date="2018-11" db="EMBL/GenBank/DDBJ databases">
        <title>Pseudaminobacter arsenicus sp. nov., an arsenic-resistant bacterium isolated from arsenic-rich aquifers.</title>
        <authorList>
            <person name="Mu Y."/>
        </authorList>
    </citation>
    <scope>NUCLEOTIDE SEQUENCE [LARGE SCALE GENOMIC DNA]</scope>
    <source>
        <strain evidence="9 10">CB3</strain>
    </source>
</reference>
<evidence type="ECO:0000256" key="4">
    <source>
        <dbReference type="ARBA" id="ARBA00022692"/>
    </source>
</evidence>
<feature type="transmembrane region" description="Helical" evidence="7">
    <location>
        <begin position="280"/>
        <end position="302"/>
    </location>
</feature>